<accession>A0A2Z4FHT6</accession>
<dbReference type="KEGG" id="bsed:DN745_04105"/>
<name>A0A2Z4FHT6_9DELT</name>
<dbReference type="Proteomes" id="UP000249799">
    <property type="component" value="Chromosome"/>
</dbReference>
<dbReference type="OrthoDB" id="6402110at2"/>
<organism evidence="2 3">
    <name type="scientific">Bradymonas sediminis</name>
    <dbReference type="NCBI Taxonomy" id="1548548"/>
    <lineage>
        <taxon>Bacteria</taxon>
        <taxon>Deltaproteobacteria</taxon>
        <taxon>Bradymonadales</taxon>
        <taxon>Bradymonadaceae</taxon>
        <taxon>Bradymonas</taxon>
    </lineage>
</organism>
<reference evidence="2 3" key="1">
    <citation type="submission" date="2018-06" db="EMBL/GenBank/DDBJ databases">
        <title>Lujinxingia sediminis gen. nov. sp. nov., a new facultative anaerobic member of the class Deltaproteobacteria, and proposal of Lujinxingaceae fam. nov.</title>
        <authorList>
            <person name="Guo L.-Y."/>
            <person name="Li C.-M."/>
            <person name="Wang S."/>
            <person name="Du Z.-J."/>
        </authorList>
    </citation>
    <scope>NUCLEOTIDE SEQUENCE [LARGE SCALE GENOMIC DNA]</scope>
    <source>
        <strain evidence="2 3">FA350</strain>
    </source>
</reference>
<protein>
    <submittedName>
        <fullName evidence="2">Uncharacterized protein</fullName>
    </submittedName>
</protein>
<proteinExistence type="predicted"/>
<evidence type="ECO:0000313" key="3">
    <source>
        <dbReference type="Proteomes" id="UP000249799"/>
    </source>
</evidence>
<dbReference type="AlphaFoldDB" id="A0A2Z4FHT6"/>
<feature type="region of interest" description="Disordered" evidence="1">
    <location>
        <begin position="1"/>
        <end position="43"/>
    </location>
</feature>
<gene>
    <name evidence="2" type="ORF">DN745_04105</name>
</gene>
<evidence type="ECO:0000313" key="2">
    <source>
        <dbReference type="EMBL" id="AWV88561.1"/>
    </source>
</evidence>
<sequence>MGDEGAGFNNISPRDRGGQYAVKHTPSGEVHKGSKGGKTGCGMDTRKHPSHWVNSHTKIAFLFCFGCA</sequence>
<evidence type="ECO:0000256" key="1">
    <source>
        <dbReference type="SAM" id="MobiDB-lite"/>
    </source>
</evidence>
<keyword evidence="3" id="KW-1185">Reference proteome</keyword>
<dbReference type="EMBL" id="CP030032">
    <property type="protein sequence ID" value="AWV88561.1"/>
    <property type="molecule type" value="Genomic_DNA"/>
</dbReference>